<dbReference type="PANTHER" id="PTHR42830">
    <property type="entry name" value="OSMOTICALLY INDUCIBLE FAMILY PROTEIN"/>
    <property type="match status" value="1"/>
</dbReference>
<dbReference type="SUPFAM" id="SSF82784">
    <property type="entry name" value="OsmC-like"/>
    <property type="match status" value="1"/>
</dbReference>
<dbReference type="InterPro" id="IPR015946">
    <property type="entry name" value="KH_dom-like_a/b"/>
</dbReference>
<evidence type="ECO:0000313" key="2">
    <source>
        <dbReference type="Proteomes" id="UP001597131"/>
    </source>
</evidence>
<dbReference type="PANTHER" id="PTHR42830:SF2">
    <property type="entry name" value="OSMC_OHR FAMILY PROTEIN"/>
    <property type="match status" value="1"/>
</dbReference>
<dbReference type="Gene3D" id="3.30.300.20">
    <property type="match status" value="1"/>
</dbReference>
<dbReference type="EMBL" id="JBHTLI010000001">
    <property type="protein sequence ID" value="MFD1096174.1"/>
    <property type="molecule type" value="Genomic_DNA"/>
</dbReference>
<dbReference type="InterPro" id="IPR003718">
    <property type="entry name" value="OsmC/Ohr_fam"/>
</dbReference>
<sequence length="148" mass="16600">MTAFKYNVGLNWVADRKGELHSTELNDKIEVATPPEFPGGIENIWSPEHLFTASVVSCFMTTFLAIAENSKLKFKHFSCDSEGILDKADGKFKMTEVILKPKLLILMEEDREKALKVLDKAERACLITNSISSEVKMNPDVQVLLPVN</sequence>
<dbReference type="InterPro" id="IPR036102">
    <property type="entry name" value="OsmC/Ohrsf"/>
</dbReference>
<proteinExistence type="predicted"/>
<dbReference type="RefSeq" id="WP_380745476.1">
    <property type="nucleotide sequence ID" value="NZ_JBHTLI010000001.1"/>
</dbReference>
<reference evidence="2" key="1">
    <citation type="journal article" date="2019" name="Int. J. Syst. Evol. Microbiol.">
        <title>The Global Catalogue of Microorganisms (GCM) 10K type strain sequencing project: providing services to taxonomists for standard genome sequencing and annotation.</title>
        <authorList>
            <consortium name="The Broad Institute Genomics Platform"/>
            <consortium name="The Broad Institute Genome Sequencing Center for Infectious Disease"/>
            <person name="Wu L."/>
            <person name="Ma J."/>
        </authorList>
    </citation>
    <scope>NUCLEOTIDE SEQUENCE [LARGE SCALE GENOMIC DNA]</scope>
    <source>
        <strain evidence="2">CCUG 64793</strain>
    </source>
</reference>
<organism evidence="1 2">
    <name type="scientific">Salegentibacter chungangensis</name>
    <dbReference type="NCBI Taxonomy" id="1335724"/>
    <lineage>
        <taxon>Bacteria</taxon>
        <taxon>Pseudomonadati</taxon>
        <taxon>Bacteroidota</taxon>
        <taxon>Flavobacteriia</taxon>
        <taxon>Flavobacteriales</taxon>
        <taxon>Flavobacteriaceae</taxon>
        <taxon>Salegentibacter</taxon>
    </lineage>
</organism>
<accession>A0ABW3NVP2</accession>
<name>A0ABW3NVP2_9FLAO</name>
<evidence type="ECO:0000313" key="1">
    <source>
        <dbReference type="EMBL" id="MFD1096174.1"/>
    </source>
</evidence>
<protein>
    <submittedName>
        <fullName evidence="1">OsmC family protein</fullName>
    </submittedName>
</protein>
<dbReference type="Pfam" id="PF02566">
    <property type="entry name" value="OsmC"/>
    <property type="match status" value="1"/>
</dbReference>
<keyword evidence="2" id="KW-1185">Reference proteome</keyword>
<comment type="caution">
    <text evidence="1">The sequence shown here is derived from an EMBL/GenBank/DDBJ whole genome shotgun (WGS) entry which is preliminary data.</text>
</comment>
<gene>
    <name evidence="1" type="ORF">ACFQ3Q_10475</name>
</gene>
<dbReference type="Proteomes" id="UP001597131">
    <property type="component" value="Unassembled WGS sequence"/>
</dbReference>
<dbReference type="InterPro" id="IPR052707">
    <property type="entry name" value="OsmC_Ohr_Peroxiredoxin"/>
</dbReference>